<dbReference type="KEGG" id="dsc:ABOD76_02800"/>
<reference evidence="3" key="1">
    <citation type="submission" date="2024-06" db="EMBL/GenBank/DDBJ databases">
        <title>Draft Genome Sequence of Deinococcus sonorensis Type Strain KR-87, a Biofilm Producing Representative of the Genus Deinococcus.</title>
        <authorList>
            <person name="Boren L.S."/>
            <person name="Grosso R.A."/>
            <person name="Hugenberg-Cox A.N."/>
            <person name="Hill J.T.E."/>
            <person name="Albert C.M."/>
            <person name="Tuohy J.M."/>
        </authorList>
    </citation>
    <scope>NUCLEOTIDE SEQUENCE</scope>
    <source>
        <strain evidence="3">KR-87</strain>
        <plasmid evidence="3">pDson01</plasmid>
    </source>
</reference>
<dbReference type="PROSITE" id="PS51257">
    <property type="entry name" value="PROKAR_LIPOPROTEIN"/>
    <property type="match status" value="1"/>
</dbReference>
<dbReference type="InterPro" id="IPR003709">
    <property type="entry name" value="VanY-like_core_dom"/>
</dbReference>
<name>A0AAU7U6A6_9DEIO</name>
<organism evidence="3">
    <name type="scientific">Deinococcus sonorensis KR-87</name>
    <dbReference type="NCBI Taxonomy" id="694439"/>
    <lineage>
        <taxon>Bacteria</taxon>
        <taxon>Thermotogati</taxon>
        <taxon>Deinococcota</taxon>
        <taxon>Deinococci</taxon>
        <taxon>Deinococcales</taxon>
        <taxon>Deinococcaceae</taxon>
        <taxon>Deinococcus</taxon>
    </lineage>
</organism>
<dbReference type="RefSeq" id="WP_350241250.1">
    <property type="nucleotide sequence ID" value="NZ_CP158297.1"/>
</dbReference>
<evidence type="ECO:0000256" key="1">
    <source>
        <dbReference type="SAM" id="MobiDB-lite"/>
    </source>
</evidence>
<dbReference type="InterPro" id="IPR009045">
    <property type="entry name" value="Zn_M74/Hedgehog-like"/>
</dbReference>
<keyword evidence="3" id="KW-0614">Plasmid</keyword>
<proteinExistence type="predicted"/>
<dbReference type="Pfam" id="PF02557">
    <property type="entry name" value="VanY"/>
    <property type="match status" value="1"/>
</dbReference>
<dbReference type="GO" id="GO:0006508">
    <property type="term" value="P:proteolysis"/>
    <property type="evidence" value="ECO:0007669"/>
    <property type="project" value="InterPro"/>
</dbReference>
<protein>
    <submittedName>
        <fullName evidence="3">M15 family metallopeptidase</fullName>
    </submittedName>
</protein>
<dbReference type="InterPro" id="IPR052179">
    <property type="entry name" value="DD-CPase-like"/>
</dbReference>
<sequence length="227" mass="23658">MNDRPAPPPTRQTKPAVFAALAGGCLLLMGAAGRRAPATGLILAAAPGFSAPVTLPAPGPPVSGTAAAPAAIDTADGVLPDGVTVFNRALPGVTNLAPHLLAALRQAASDAAGDRVDLFVNSGWRSPRYQRQLMGEAVATYGSAREAARWVASPETSAHVSGDAVDIGPPRAAAWLNAHGARYGLCRVYRNEPWHYEWRRSAPVSGCPPLYPDPTRDPRLRPPGAVR</sequence>
<dbReference type="CDD" id="cd14846">
    <property type="entry name" value="Peptidase_M15_like"/>
    <property type="match status" value="1"/>
</dbReference>
<dbReference type="Gene3D" id="3.30.1380.10">
    <property type="match status" value="1"/>
</dbReference>
<geneLocation type="plasmid" evidence="3">
    <name>pDson01</name>
</geneLocation>
<gene>
    <name evidence="3" type="ORF">ABOD76_02800</name>
</gene>
<feature type="region of interest" description="Disordered" evidence="1">
    <location>
        <begin position="207"/>
        <end position="227"/>
    </location>
</feature>
<feature type="domain" description="D-alanyl-D-alanine carboxypeptidase-like core" evidence="2">
    <location>
        <begin position="96"/>
        <end position="198"/>
    </location>
</feature>
<accession>A0AAU7U6A6</accession>
<dbReference type="PANTHER" id="PTHR34385:SF1">
    <property type="entry name" value="PEPTIDOGLYCAN L-ALANYL-D-GLUTAMATE ENDOPEPTIDASE CWLK"/>
    <property type="match status" value="1"/>
</dbReference>
<dbReference type="EMBL" id="CP158297">
    <property type="protein sequence ID" value="XBV83632.1"/>
    <property type="molecule type" value="Genomic_DNA"/>
</dbReference>
<dbReference type="PANTHER" id="PTHR34385">
    <property type="entry name" value="D-ALANYL-D-ALANINE CARBOXYPEPTIDASE"/>
    <property type="match status" value="1"/>
</dbReference>
<dbReference type="AlphaFoldDB" id="A0AAU7U6A6"/>
<dbReference type="SUPFAM" id="SSF55166">
    <property type="entry name" value="Hedgehog/DD-peptidase"/>
    <property type="match status" value="1"/>
</dbReference>
<evidence type="ECO:0000259" key="2">
    <source>
        <dbReference type="Pfam" id="PF02557"/>
    </source>
</evidence>
<dbReference type="GO" id="GO:0008233">
    <property type="term" value="F:peptidase activity"/>
    <property type="evidence" value="ECO:0007669"/>
    <property type="project" value="InterPro"/>
</dbReference>
<evidence type="ECO:0000313" key="3">
    <source>
        <dbReference type="EMBL" id="XBV83632.1"/>
    </source>
</evidence>